<gene>
    <name evidence="14" type="ORF">LPT13_01480</name>
</gene>
<accession>A0ABS9WEY3</accession>
<comment type="caution">
    <text evidence="14">The sequence shown here is derived from an EMBL/GenBank/DDBJ whole genome shotgun (WGS) entry which is preliminary data.</text>
</comment>
<dbReference type="SFLD" id="SFLDG01066">
    <property type="entry name" value="organic_radical-activating_enz"/>
    <property type="match status" value="1"/>
</dbReference>
<dbReference type="PANTHER" id="PTHR30352">
    <property type="entry name" value="PYRUVATE FORMATE-LYASE-ACTIVATING ENZYME"/>
    <property type="match status" value="1"/>
</dbReference>
<evidence type="ECO:0000256" key="8">
    <source>
        <dbReference type="ARBA" id="ARBA00023002"/>
    </source>
</evidence>
<evidence type="ECO:0000256" key="6">
    <source>
        <dbReference type="ARBA" id="ARBA00022691"/>
    </source>
</evidence>
<dbReference type="InterPro" id="IPR001989">
    <property type="entry name" value="Radical_activat_CS"/>
</dbReference>
<comment type="function">
    <text evidence="2">Activation of anaerobic ribonucleoside-triphosphate reductase under anaerobic conditions by generation of an organic free radical, using S-adenosylmethionine and reduced flavodoxin as cosubstrates to produce 5'-deoxy-adenosine.</text>
</comment>
<feature type="compositionally biased region" description="Low complexity" evidence="13">
    <location>
        <begin position="7"/>
        <end position="20"/>
    </location>
</feature>
<evidence type="ECO:0000256" key="1">
    <source>
        <dbReference type="ARBA" id="ARBA00001966"/>
    </source>
</evidence>
<evidence type="ECO:0000256" key="3">
    <source>
        <dbReference type="ARBA" id="ARBA00009777"/>
    </source>
</evidence>
<evidence type="ECO:0000256" key="5">
    <source>
        <dbReference type="ARBA" id="ARBA00022485"/>
    </source>
</evidence>
<keyword evidence="6" id="KW-0949">S-adenosyl-L-methionine</keyword>
<evidence type="ECO:0000256" key="2">
    <source>
        <dbReference type="ARBA" id="ARBA00003852"/>
    </source>
</evidence>
<evidence type="ECO:0000313" key="15">
    <source>
        <dbReference type="Proteomes" id="UP001430755"/>
    </source>
</evidence>
<protein>
    <recommendedName>
        <fullName evidence="4">Anaerobic ribonucleoside-triphosphate reductase-activating protein</fullName>
    </recommendedName>
    <alternativeName>
        <fullName evidence="11">Class III anaerobic ribonucleotide reductase small component</fullName>
    </alternativeName>
</protein>
<keyword evidence="10" id="KW-0411">Iron-sulfur</keyword>
<keyword evidence="8" id="KW-0560">Oxidoreductase</keyword>
<comment type="catalytic activity">
    <reaction evidence="12">
        <text>glycyl-[protein] + reduced [flavodoxin] + S-adenosyl-L-methionine = glycin-2-yl radical-[protein] + semiquinone [flavodoxin] + 5'-deoxyadenosine + L-methionine + H(+)</text>
        <dbReference type="Rhea" id="RHEA:61976"/>
        <dbReference type="Rhea" id="RHEA-COMP:10622"/>
        <dbReference type="Rhea" id="RHEA-COMP:14480"/>
        <dbReference type="Rhea" id="RHEA-COMP:15993"/>
        <dbReference type="Rhea" id="RHEA-COMP:15994"/>
        <dbReference type="ChEBI" id="CHEBI:15378"/>
        <dbReference type="ChEBI" id="CHEBI:17319"/>
        <dbReference type="ChEBI" id="CHEBI:29947"/>
        <dbReference type="ChEBI" id="CHEBI:32722"/>
        <dbReference type="ChEBI" id="CHEBI:57618"/>
        <dbReference type="ChEBI" id="CHEBI:57844"/>
        <dbReference type="ChEBI" id="CHEBI:59789"/>
        <dbReference type="ChEBI" id="CHEBI:140311"/>
    </reaction>
</comment>
<sequence>MDEDITGAEGAAADAGAPTRAAADATRDAGVIGAAARSASATGAAADAGAPTHIRLYGTAPDSIVDGPGLRYAVFVQGCSHGCPGCHNPDSHPADGGTLTSIDALMADIRSNGLIHDVTLSGGDPFEQPEASAEVARRLKAEGYGLWAYTGYLYEDLLRQVEQGAAAVGAVAADEDAESAAARAAAIGALLATVDVLVDGPFVEARKSLGLKWRGSSNQRLIDLAATRRAGRVVEWRPPSFDVEKPSNW</sequence>
<proteinExistence type="inferred from homology"/>
<evidence type="ECO:0000256" key="13">
    <source>
        <dbReference type="SAM" id="MobiDB-lite"/>
    </source>
</evidence>
<dbReference type="EMBL" id="JAJMLW010000001">
    <property type="protein sequence ID" value="MCI2241022.1"/>
    <property type="molecule type" value="Genomic_DNA"/>
</dbReference>
<dbReference type="CDD" id="cd01335">
    <property type="entry name" value="Radical_SAM"/>
    <property type="match status" value="1"/>
</dbReference>
<feature type="region of interest" description="Disordered" evidence="13">
    <location>
        <begin position="1"/>
        <end position="20"/>
    </location>
</feature>
<keyword evidence="5" id="KW-0004">4Fe-4S</keyword>
<evidence type="ECO:0000313" key="14">
    <source>
        <dbReference type="EMBL" id="MCI2241022.1"/>
    </source>
</evidence>
<dbReference type="PANTHER" id="PTHR30352:SF2">
    <property type="entry name" value="ANAEROBIC RIBONUCLEOSIDE-TRIPHOSPHATE REDUCTASE-ACTIVATING PROTEIN"/>
    <property type="match status" value="1"/>
</dbReference>
<dbReference type="Pfam" id="PF13353">
    <property type="entry name" value="Fer4_12"/>
    <property type="match status" value="1"/>
</dbReference>
<comment type="similarity">
    <text evidence="3">Belongs to the organic radical-activating enzymes family.</text>
</comment>
<dbReference type="InterPro" id="IPR034457">
    <property type="entry name" value="Organic_radical-activating"/>
</dbReference>
<comment type="cofactor">
    <cofactor evidence="1">
        <name>[4Fe-4S] cluster</name>
        <dbReference type="ChEBI" id="CHEBI:49883"/>
    </cofactor>
</comment>
<dbReference type="InterPro" id="IPR012837">
    <property type="entry name" value="NrdG"/>
</dbReference>
<dbReference type="Gene3D" id="3.20.20.70">
    <property type="entry name" value="Aldolase class I"/>
    <property type="match status" value="1"/>
</dbReference>
<keyword evidence="7" id="KW-0479">Metal-binding</keyword>
<reference evidence="14" key="1">
    <citation type="submission" date="2021-11" db="EMBL/GenBank/DDBJ databases">
        <title>A Novel Adlercreutzia Species, isolated from a Allomyrina dichotoma larva feces.</title>
        <authorList>
            <person name="Suh M.K."/>
        </authorList>
    </citation>
    <scope>NUCLEOTIDE SEQUENCE</scope>
    <source>
        <strain evidence="14">JBNU-10</strain>
    </source>
</reference>
<evidence type="ECO:0000256" key="4">
    <source>
        <dbReference type="ARBA" id="ARBA00014281"/>
    </source>
</evidence>
<evidence type="ECO:0000256" key="11">
    <source>
        <dbReference type="ARBA" id="ARBA00033436"/>
    </source>
</evidence>
<evidence type="ECO:0000256" key="7">
    <source>
        <dbReference type="ARBA" id="ARBA00022723"/>
    </source>
</evidence>
<dbReference type="SFLD" id="SFLDF00299">
    <property type="entry name" value="anaerobic_ribonucleoside-triph"/>
    <property type="match status" value="1"/>
</dbReference>
<evidence type="ECO:0000256" key="12">
    <source>
        <dbReference type="ARBA" id="ARBA00047365"/>
    </source>
</evidence>
<dbReference type="InterPro" id="IPR013785">
    <property type="entry name" value="Aldolase_TIM"/>
</dbReference>
<keyword evidence="15" id="KW-1185">Reference proteome</keyword>
<evidence type="ECO:0000256" key="10">
    <source>
        <dbReference type="ARBA" id="ARBA00023014"/>
    </source>
</evidence>
<organism evidence="14 15">
    <name type="scientific">Adlercreutzia faecimuris</name>
    <dbReference type="NCBI Taxonomy" id="2897341"/>
    <lineage>
        <taxon>Bacteria</taxon>
        <taxon>Bacillati</taxon>
        <taxon>Actinomycetota</taxon>
        <taxon>Coriobacteriia</taxon>
        <taxon>Eggerthellales</taxon>
        <taxon>Eggerthellaceae</taxon>
        <taxon>Adlercreutzia</taxon>
    </lineage>
</organism>
<dbReference type="SUPFAM" id="SSF102114">
    <property type="entry name" value="Radical SAM enzymes"/>
    <property type="match status" value="1"/>
</dbReference>
<dbReference type="InterPro" id="IPR007197">
    <property type="entry name" value="rSAM"/>
</dbReference>
<name>A0ABS9WEY3_9ACTN</name>
<dbReference type="InterPro" id="IPR058240">
    <property type="entry name" value="rSAM_sf"/>
</dbReference>
<dbReference type="SFLD" id="SFLDS00029">
    <property type="entry name" value="Radical_SAM"/>
    <property type="match status" value="1"/>
</dbReference>
<dbReference type="PROSITE" id="PS01087">
    <property type="entry name" value="RADICAL_ACTIVATING"/>
    <property type="match status" value="1"/>
</dbReference>
<dbReference type="Proteomes" id="UP001430755">
    <property type="component" value="Unassembled WGS sequence"/>
</dbReference>
<dbReference type="SFLD" id="SFLDG01063">
    <property type="entry name" value="activating_enzymes__group_1"/>
    <property type="match status" value="1"/>
</dbReference>
<keyword evidence="9" id="KW-0408">Iron</keyword>
<evidence type="ECO:0000256" key="9">
    <source>
        <dbReference type="ARBA" id="ARBA00023004"/>
    </source>
</evidence>
<dbReference type="RefSeq" id="WP_242162783.1">
    <property type="nucleotide sequence ID" value="NZ_JAJMLW010000001.1"/>
</dbReference>